<evidence type="ECO:0000313" key="2">
    <source>
        <dbReference type="EMBL" id="MBD2841605.1"/>
    </source>
</evidence>
<sequence length="277" mass="32082">MTRRTDNRTTRLPVKRGELPDFTPVPIKHRSDGWTAERQHDFIEALADTGSVEAACKHVNMSTVGAYRIRRLPEGESFAKAWEAALDLGVRRLEDIAMERALNGVEEPFYAYGNLVGTRKRYNDRLLMFMLRNRAPERFGNSVTKGGGDLKGLNAIGKMEKRRLKKKWRKEWEAERSTVSPEKVRARIDAKIEGLRVEIELRQQREWECLSEETRAAWDRFVELRDRDLDQAQADEEARMLVAEGPRDTINAVPQKRKKPEPKSRKTVHKLTDDGWD</sequence>
<proteinExistence type="predicted"/>
<gene>
    <name evidence="2" type="ORF">IB285_04950</name>
</gene>
<feature type="region of interest" description="Disordered" evidence="1">
    <location>
        <begin position="1"/>
        <end position="22"/>
    </location>
</feature>
<evidence type="ECO:0000313" key="3">
    <source>
        <dbReference type="Proteomes" id="UP000635384"/>
    </source>
</evidence>
<organism evidence="2 3">
    <name type="scientific">Erythrobacter rubeus</name>
    <dbReference type="NCBI Taxonomy" id="2760803"/>
    <lineage>
        <taxon>Bacteria</taxon>
        <taxon>Pseudomonadati</taxon>
        <taxon>Pseudomonadota</taxon>
        <taxon>Alphaproteobacteria</taxon>
        <taxon>Sphingomonadales</taxon>
        <taxon>Erythrobacteraceae</taxon>
        <taxon>Erythrobacter/Porphyrobacter group</taxon>
        <taxon>Erythrobacter</taxon>
    </lineage>
</organism>
<reference evidence="2 3" key="1">
    <citation type="submission" date="2020-09" db="EMBL/GenBank/DDBJ databases">
        <authorList>
            <person name="Yoon J.-W."/>
        </authorList>
    </citation>
    <scope>NUCLEOTIDE SEQUENCE [LARGE SCALE GENOMIC DNA]</scope>
    <source>
        <strain evidence="2 3">KMU-140</strain>
    </source>
</reference>
<feature type="compositionally biased region" description="Basic and acidic residues" evidence="1">
    <location>
        <begin position="1"/>
        <end position="19"/>
    </location>
</feature>
<feature type="compositionally biased region" description="Basic residues" evidence="1">
    <location>
        <begin position="255"/>
        <end position="269"/>
    </location>
</feature>
<dbReference type="RefSeq" id="WP_190787132.1">
    <property type="nucleotide sequence ID" value="NZ_JACXLC010000001.1"/>
</dbReference>
<dbReference type="EMBL" id="JACXLC010000001">
    <property type="protein sequence ID" value="MBD2841605.1"/>
    <property type="molecule type" value="Genomic_DNA"/>
</dbReference>
<dbReference type="Proteomes" id="UP000635384">
    <property type="component" value="Unassembled WGS sequence"/>
</dbReference>
<evidence type="ECO:0000256" key="1">
    <source>
        <dbReference type="SAM" id="MobiDB-lite"/>
    </source>
</evidence>
<protein>
    <submittedName>
        <fullName evidence="2">Uncharacterized protein</fullName>
    </submittedName>
</protein>
<feature type="region of interest" description="Disordered" evidence="1">
    <location>
        <begin position="244"/>
        <end position="277"/>
    </location>
</feature>
<keyword evidence="3" id="KW-1185">Reference proteome</keyword>
<comment type="caution">
    <text evidence="2">The sequence shown here is derived from an EMBL/GenBank/DDBJ whole genome shotgun (WGS) entry which is preliminary data.</text>
</comment>
<name>A0ABR8KQ32_9SPHN</name>
<accession>A0ABR8KQ32</accession>